<dbReference type="PROSITE" id="PS50158">
    <property type="entry name" value="ZF_CCHC"/>
    <property type="match status" value="1"/>
</dbReference>
<evidence type="ECO:0000259" key="2">
    <source>
        <dbReference type="PROSITE" id="PS50158"/>
    </source>
</evidence>
<evidence type="ECO:0000313" key="5">
    <source>
        <dbReference type="RefSeq" id="XP_033363092.1"/>
    </source>
</evidence>
<proteinExistence type="predicted"/>
<keyword evidence="3" id="KW-1185">Reference proteome</keyword>
<keyword evidence="1" id="KW-0863">Zinc-finger</keyword>
<evidence type="ECO:0000256" key="1">
    <source>
        <dbReference type="PROSITE-ProRule" id="PRU00047"/>
    </source>
</evidence>
<dbReference type="SUPFAM" id="SSF57756">
    <property type="entry name" value="Retrovirus zinc finger-like domains"/>
    <property type="match status" value="1"/>
</dbReference>
<keyword evidence="1" id="KW-0862">Zinc</keyword>
<accession>A0A6J3LCP2</accession>
<dbReference type="Proteomes" id="UP000504631">
    <property type="component" value="Unplaced"/>
</dbReference>
<dbReference type="Gene3D" id="4.10.60.10">
    <property type="entry name" value="Zinc finger, CCHC-type"/>
    <property type="match status" value="1"/>
</dbReference>
<dbReference type="GO" id="GO:0003676">
    <property type="term" value="F:nucleic acid binding"/>
    <property type="evidence" value="ECO:0007669"/>
    <property type="project" value="InterPro"/>
</dbReference>
<dbReference type="GO" id="GO:0008270">
    <property type="term" value="F:zinc ion binding"/>
    <property type="evidence" value="ECO:0007669"/>
    <property type="project" value="UniProtKB-KW"/>
</dbReference>
<dbReference type="RefSeq" id="XP_033363092.1">
    <property type="nucleotide sequence ID" value="XM_033507201.1"/>
</dbReference>
<dbReference type="RefSeq" id="XP_033359522.1">
    <property type="nucleotide sequence ID" value="XM_033503631.1"/>
</dbReference>
<keyword evidence="1" id="KW-0479">Metal-binding</keyword>
<dbReference type="AlphaFoldDB" id="A0A6J3LCP2"/>
<dbReference type="KEGG" id="bvk:117238604"/>
<dbReference type="InterPro" id="IPR036875">
    <property type="entry name" value="Znf_CCHC_sf"/>
</dbReference>
<dbReference type="GeneID" id="117241234"/>
<dbReference type="InterPro" id="IPR001878">
    <property type="entry name" value="Znf_CCHC"/>
</dbReference>
<evidence type="ECO:0000313" key="3">
    <source>
        <dbReference type="Proteomes" id="UP000504631"/>
    </source>
</evidence>
<organism evidence="3 5">
    <name type="scientific">Bombus vosnesenskii</name>
    <dbReference type="NCBI Taxonomy" id="207650"/>
    <lineage>
        <taxon>Eukaryota</taxon>
        <taxon>Metazoa</taxon>
        <taxon>Ecdysozoa</taxon>
        <taxon>Arthropoda</taxon>
        <taxon>Hexapoda</taxon>
        <taxon>Insecta</taxon>
        <taxon>Pterygota</taxon>
        <taxon>Neoptera</taxon>
        <taxon>Endopterygota</taxon>
        <taxon>Hymenoptera</taxon>
        <taxon>Apocrita</taxon>
        <taxon>Aculeata</taxon>
        <taxon>Apoidea</taxon>
        <taxon>Anthophila</taxon>
        <taxon>Apidae</taxon>
        <taxon>Bombus</taxon>
        <taxon>Pyrobombus</taxon>
    </lineage>
</organism>
<evidence type="ECO:0000313" key="4">
    <source>
        <dbReference type="RefSeq" id="XP_033359522.1"/>
    </source>
</evidence>
<reference evidence="4 5" key="1">
    <citation type="submission" date="2025-04" db="UniProtKB">
        <authorList>
            <consortium name="RefSeq"/>
        </authorList>
    </citation>
    <scope>IDENTIFICATION</scope>
    <source>
        <tissue evidence="4 5">Muscle</tissue>
    </source>
</reference>
<feature type="domain" description="CCHC-type" evidence="2">
    <location>
        <begin position="114"/>
        <end position="129"/>
    </location>
</feature>
<sequence>MYPLANRETLEIGNVDPIATREELVEDISTKLNIREERWIETKSLRMTQWETQQAVVVLPASTVTRDRPTIKVKTRLTIASARILPNVLKWYRCHMLGHNVTRCTVVSTGKELCRRCGDRGHTINQCTKEPRCDICGRRTGIS</sequence>
<gene>
    <name evidence="5" type="primary">LOC117241234</name>
    <name evidence="4" type="synonym">LOC117238604</name>
</gene>
<protein>
    <submittedName>
        <fullName evidence="4">Uncharacterized protein LOC117238604</fullName>
    </submittedName>
    <submittedName>
        <fullName evidence="5">Uncharacterized protein LOC117241234</fullName>
    </submittedName>
</protein>
<name>A0A6J3LCP2_9HYME</name>
<dbReference type="KEGG" id="bvk:117241234"/>